<evidence type="ECO:0000313" key="3">
    <source>
        <dbReference type="EMBL" id="MBB3980657.1"/>
    </source>
</evidence>
<dbReference type="Pfam" id="PF03364">
    <property type="entry name" value="Polyketide_cyc"/>
    <property type="match status" value="1"/>
</dbReference>
<keyword evidence="4" id="KW-1185">Reference proteome</keyword>
<sequence>MPKHNETRSLPYTPEQMFDLVSDVGSYAHFLPWVNSVRVRTDSKTETVADLLVGYKGIKESFTSRVHKARPSHVRVDYVDGPLKHLHNEWKFRPNGTGGVTVDFEVEFAFKNKLFDMLAAQMFEKALRKMIGAFEKRAAELYAK</sequence>
<evidence type="ECO:0000259" key="2">
    <source>
        <dbReference type="Pfam" id="PF03364"/>
    </source>
</evidence>
<dbReference type="InterPro" id="IPR005031">
    <property type="entry name" value="COQ10_START"/>
</dbReference>
<dbReference type="PANTHER" id="PTHR12901:SF10">
    <property type="entry name" value="COENZYME Q-BINDING PROTEIN COQ10, MITOCHONDRIAL"/>
    <property type="match status" value="1"/>
</dbReference>
<dbReference type="EMBL" id="JACIEB010000001">
    <property type="protein sequence ID" value="MBB3980657.1"/>
    <property type="molecule type" value="Genomic_DNA"/>
</dbReference>
<dbReference type="AlphaFoldDB" id="A0A7W6GMN2"/>
<protein>
    <submittedName>
        <fullName evidence="3">Coenzyme Q-binding protein COQ10</fullName>
    </submittedName>
</protein>
<proteinExistence type="inferred from homology"/>
<dbReference type="InterPro" id="IPR023393">
    <property type="entry name" value="START-like_dom_sf"/>
</dbReference>
<dbReference type="PANTHER" id="PTHR12901">
    <property type="entry name" value="SPERM PROTEIN HOMOLOG"/>
    <property type="match status" value="1"/>
</dbReference>
<reference evidence="3 4" key="1">
    <citation type="submission" date="2020-08" db="EMBL/GenBank/DDBJ databases">
        <title>Genomic Encyclopedia of Type Strains, Phase IV (KMG-IV): sequencing the most valuable type-strain genomes for metagenomic binning, comparative biology and taxonomic classification.</title>
        <authorList>
            <person name="Goeker M."/>
        </authorList>
    </citation>
    <scope>NUCLEOTIDE SEQUENCE [LARGE SCALE GENOMIC DNA]</scope>
    <source>
        <strain evidence="3 4">DSM 29348</strain>
    </source>
</reference>
<comment type="caution">
    <text evidence="3">The sequence shown here is derived from an EMBL/GenBank/DDBJ whole genome shotgun (WGS) entry which is preliminary data.</text>
</comment>
<dbReference type="GO" id="GO:0045333">
    <property type="term" value="P:cellular respiration"/>
    <property type="evidence" value="ECO:0007669"/>
    <property type="project" value="InterPro"/>
</dbReference>
<evidence type="ECO:0000256" key="1">
    <source>
        <dbReference type="ARBA" id="ARBA00008918"/>
    </source>
</evidence>
<name>A0A7W6GMN2_9SPHN</name>
<dbReference type="InterPro" id="IPR044996">
    <property type="entry name" value="COQ10-like"/>
</dbReference>
<dbReference type="GO" id="GO:0048039">
    <property type="term" value="F:ubiquinone binding"/>
    <property type="evidence" value="ECO:0007669"/>
    <property type="project" value="InterPro"/>
</dbReference>
<dbReference type="CDD" id="cd07813">
    <property type="entry name" value="COQ10p_like"/>
    <property type="match status" value="1"/>
</dbReference>
<organism evidence="3 4">
    <name type="scientific">Sphingobium fontiphilum</name>
    <dbReference type="NCBI Taxonomy" id="944425"/>
    <lineage>
        <taxon>Bacteria</taxon>
        <taxon>Pseudomonadati</taxon>
        <taxon>Pseudomonadota</taxon>
        <taxon>Alphaproteobacteria</taxon>
        <taxon>Sphingomonadales</taxon>
        <taxon>Sphingomonadaceae</taxon>
        <taxon>Sphingobium</taxon>
    </lineage>
</organism>
<feature type="domain" description="Coenzyme Q-binding protein COQ10 START" evidence="2">
    <location>
        <begin position="10"/>
        <end position="135"/>
    </location>
</feature>
<evidence type="ECO:0000313" key="4">
    <source>
        <dbReference type="Proteomes" id="UP000552757"/>
    </source>
</evidence>
<dbReference type="SUPFAM" id="SSF55961">
    <property type="entry name" value="Bet v1-like"/>
    <property type="match status" value="1"/>
</dbReference>
<comment type="similarity">
    <text evidence="1">Belongs to the ribosome association toxin RatA family.</text>
</comment>
<accession>A0A7W6GMN2</accession>
<gene>
    <name evidence="3" type="ORF">GGR44_000288</name>
</gene>
<dbReference type="Proteomes" id="UP000552757">
    <property type="component" value="Unassembled WGS sequence"/>
</dbReference>
<dbReference type="Gene3D" id="3.30.530.20">
    <property type="match status" value="1"/>
</dbReference>
<dbReference type="RefSeq" id="WP_183953659.1">
    <property type="nucleotide sequence ID" value="NZ_JACIEB010000001.1"/>
</dbReference>